<name>A0A2T4IKY7_9HYPH</name>
<keyword evidence="2" id="KW-1185">Reference proteome</keyword>
<dbReference type="GO" id="GO:0051536">
    <property type="term" value="F:iron-sulfur cluster binding"/>
    <property type="evidence" value="ECO:0007669"/>
    <property type="project" value="InterPro"/>
</dbReference>
<proteinExistence type="predicted"/>
<dbReference type="SFLD" id="SFLDS00029">
    <property type="entry name" value="Radical_SAM"/>
    <property type="match status" value="1"/>
</dbReference>
<gene>
    <name evidence="1" type="ORF">C9427_32400</name>
</gene>
<dbReference type="GO" id="GO:0003824">
    <property type="term" value="F:catalytic activity"/>
    <property type="evidence" value="ECO:0007669"/>
    <property type="project" value="InterPro"/>
</dbReference>
<evidence type="ECO:0000313" key="1">
    <source>
        <dbReference type="EMBL" id="PTE06300.1"/>
    </source>
</evidence>
<comment type="caution">
    <text evidence="1">The sequence shown here is derived from an EMBL/GenBank/DDBJ whole genome shotgun (WGS) entry which is preliminary data.</text>
</comment>
<dbReference type="InterPro" id="IPR007197">
    <property type="entry name" value="rSAM"/>
</dbReference>
<dbReference type="InterPro" id="IPR030950">
    <property type="entry name" value="rSAM_PoyD"/>
</dbReference>
<dbReference type="OrthoDB" id="8251299at2"/>
<dbReference type="NCBIfam" id="TIGR04517">
    <property type="entry name" value="rSAM_PoyD"/>
    <property type="match status" value="1"/>
</dbReference>
<organism evidence="1 2">
    <name type="scientific">Mesorhizobium helmanticense</name>
    <dbReference type="NCBI Taxonomy" id="1776423"/>
    <lineage>
        <taxon>Bacteria</taxon>
        <taxon>Pseudomonadati</taxon>
        <taxon>Pseudomonadota</taxon>
        <taxon>Alphaproteobacteria</taxon>
        <taxon>Hyphomicrobiales</taxon>
        <taxon>Phyllobacteriaceae</taxon>
        <taxon>Mesorhizobium</taxon>
    </lineage>
</organism>
<dbReference type="Proteomes" id="UP000240259">
    <property type="component" value="Unassembled WGS sequence"/>
</dbReference>
<reference evidence="1 2" key="1">
    <citation type="submission" date="2018-03" db="EMBL/GenBank/DDBJ databases">
        <title>Genome sequence of the symbiotic type strain Mesorhizobium helmanticense CSLC115NT isolated from Lotus corniculatus nodules.</title>
        <authorList>
            <person name="Sannazzaro A.I."/>
            <person name="Torres Tejerizo G.A."/>
            <person name="Dip D."/>
            <person name="Caballero M."/>
            <person name="Pistorio M."/>
            <person name="Estrella M.J."/>
        </authorList>
    </citation>
    <scope>NUCLEOTIDE SEQUENCE [LARGE SCALE GENOMIC DNA]</scope>
    <source>
        <strain evidence="1 2">CSLC115N</strain>
    </source>
</reference>
<sequence>MRLQRPARNLMTHAAAEHYRQIFDRRTPGQLRTLAHIKRFMERLVGDKAFRSALLENVDAPRTVSERYGIEVDPMEMLPLWRSSYLKYRLKPECASWPLAVMWDEYMREMLRHRDLLRDQGEMSMINPRFHAWRTRQIRRCNGELGGSAPSITHPVIAFELSEGCTVGCWFCGLSADRFKGYYEYSEEHAELWRGVVGVATEMFGSAARTGFCYWATDPIDNPDYDRFLFDYYQITGALPQTTTASPLKDQALTRRVLELFKRYGGVTNRFSVLSTNHLNQIHAAFSPEDLMGVELILQGKEALTAKAFAGRALARKEKLRAANNDDAIALLDRDHTTIACVSGFLVNMPRGRVQLVTPVPGSKRWPLGYRILDERFFRTPDEFRDGLQSIIDEHMLESPPPNLPIRFRGDLHYEAGSPHFHLRSRNIEHRILDDVAPISVGDLIACGDCTASELAVRVIAGGASALAVADLLDQLYTAGVIEEDLDDRFAWQTSEGITSRIEAAKDAASRTGVDHADSP</sequence>
<dbReference type="EMBL" id="PZJX01000075">
    <property type="protein sequence ID" value="PTE06300.1"/>
    <property type="molecule type" value="Genomic_DNA"/>
</dbReference>
<dbReference type="AlphaFoldDB" id="A0A2T4IKY7"/>
<evidence type="ECO:0000313" key="2">
    <source>
        <dbReference type="Proteomes" id="UP000240259"/>
    </source>
</evidence>
<accession>A0A2T4IKY7</accession>
<protein>
    <submittedName>
        <fullName evidence="1">Radical SAM family RiPP maturation amino acid epimerase</fullName>
    </submittedName>
</protein>